<evidence type="ECO:0000256" key="1">
    <source>
        <dbReference type="ARBA" id="ARBA00022679"/>
    </source>
</evidence>
<evidence type="ECO:0000256" key="2">
    <source>
        <dbReference type="ARBA" id="ARBA00022777"/>
    </source>
</evidence>
<organism evidence="4 5">
    <name type="scientific">Ruminococcus albus</name>
    <dbReference type="NCBI Taxonomy" id="1264"/>
    <lineage>
        <taxon>Bacteria</taxon>
        <taxon>Bacillati</taxon>
        <taxon>Bacillota</taxon>
        <taxon>Clostridia</taxon>
        <taxon>Eubacteriales</taxon>
        <taxon>Oscillospiraceae</taxon>
        <taxon>Ruminococcus</taxon>
    </lineage>
</organism>
<dbReference type="InterPro" id="IPR029056">
    <property type="entry name" value="Ribokinase-like"/>
</dbReference>
<dbReference type="Proteomes" id="UP000182192">
    <property type="component" value="Unassembled WGS sequence"/>
</dbReference>
<protein>
    <submittedName>
        <fullName evidence="4">Fructoselysine 6-kinase</fullName>
    </submittedName>
</protein>
<proteinExistence type="predicted"/>
<dbReference type="GO" id="GO:0016301">
    <property type="term" value="F:kinase activity"/>
    <property type="evidence" value="ECO:0007669"/>
    <property type="project" value="UniProtKB-KW"/>
</dbReference>
<gene>
    <name evidence="4" type="ORF">SAMN02910406_02374</name>
</gene>
<keyword evidence="2 4" id="KW-0418">Kinase</keyword>
<dbReference type="OrthoDB" id="9775849at2"/>
<dbReference type="AlphaFoldDB" id="A0A1I1M5C3"/>
<dbReference type="InterPro" id="IPR011611">
    <property type="entry name" value="PfkB_dom"/>
</dbReference>
<dbReference type="eggNOG" id="COG0524">
    <property type="taxonomic scope" value="Bacteria"/>
</dbReference>
<name>A0A1I1M5C3_RUMAL</name>
<keyword evidence="1" id="KW-0808">Transferase</keyword>
<evidence type="ECO:0000313" key="5">
    <source>
        <dbReference type="Proteomes" id="UP000182192"/>
    </source>
</evidence>
<dbReference type="Gene3D" id="3.40.1190.20">
    <property type="match status" value="1"/>
</dbReference>
<reference evidence="4 5" key="1">
    <citation type="submission" date="2016-10" db="EMBL/GenBank/DDBJ databases">
        <authorList>
            <person name="de Groot N.N."/>
        </authorList>
    </citation>
    <scope>NUCLEOTIDE SEQUENCE [LARGE SCALE GENOMIC DNA]</scope>
    <source>
        <strain evidence="4 5">AR67</strain>
    </source>
</reference>
<dbReference type="SUPFAM" id="SSF53613">
    <property type="entry name" value="Ribokinase-like"/>
    <property type="match status" value="1"/>
</dbReference>
<sequence>MTCMCVDVFDDTGEIRPGGEALNFAAIASKYNHISVDLLGAIGDDDYGKAILKSIENKPINKEFIHIIPGSATANNRIYLTEKGDRYFKDDSWNGGIHDTYLLSDSDKNRIASADIIFITFDSPNFDDVLELRKSCRFQLAVDFNVLRDFKKIETIVPYINFFFISGEKSILLQFQKWSERYDNIFNITLAENGSVTYYMGKEYRVDAVPVNNVIDTTGCGDSYHAGFLCSYLRDCDIINAMNEGSRVASKTLSHIGGF</sequence>
<feature type="domain" description="Carbohydrate kinase PfkB" evidence="3">
    <location>
        <begin position="13"/>
        <end position="257"/>
    </location>
</feature>
<dbReference type="Pfam" id="PF00294">
    <property type="entry name" value="PfkB"/>
    <property type="match status" value="1"/>
</dbReference>
<evidence type="ECO:0000259" key="3">
    <source>
        <dbReference type="Pfam" id="PF00294"/>
    </source>
</evidence>
<dbReference type="PANTHER" id="PTHR10584:SF166">
    <property type="entry name" value="RIBOKINASE"/>
    <property type="match status" value="1"/>
</dbReference>
<evidence type="ECO:0000313" key="4">
    <source>
        <dbReference type="EMBL" id="SFC77803.1"/>
    </source>
</evidence>
<dbReference type="EMBL" id="FOKQ01000020">
    <property type="protein sequence ID" value="SFC77803.1"/>
    <property type="molecule type" value="Genomic_DNA"/>
</dbReference>
<dbReference type="PANTHER" id="PTHR10584">
    <property type="entry name" value="SUGAR KINASE"/>
    <property type="match status" value="1"/>
</dbReference>
<accession>A0A1I1M5C3</accession>